<dbReference type="PROSITE" id="PS51387">
    <property type="entry name" value="FAD_PCMH"/>
    <property type="match status" value="1"/>
</dbReference>
<evidence type="ECO:0000256" key="4">
    <source>
        <dbReference type="ARBA" id="ARBA00023004"/>
    </source>
</evidence>
<dbReference type="Pfam" id="PF01799">
    <property type="entry name" value="Fer2_2"/>
    <property type="match status" value="1"/>
</dbReference>
<dbReference type="InterPro" id="IPR016166">
    <property type="entry name" value="FAD-bd_PCMH"/>
</dbReference>
<dbReference type="Gene3D" id="3.30.43.10">
    <property type="entry name" value="Uridine Diphospho-n-acetylenolpyruvylglucosamine Reductase, domain 2"/>
    <property type="match status" value="1"/>
</dbReference>
<dbReference type="InterPro" id="IPR012675">
    <property type="entry name" value="Beta-grasp_dom_sf"/>
</dbReference>
<keyword evidence="7" id="KW-1185">Reference proteome</keyword>
<feature type="domain" description="FAD-binding PCMH-type" evidence="5">
    <location>
        <begin position="181"/>
        <end position="354"/>
    </location>
</feature>
<dbReference type="RefSeq" id="WP_086621875.1">
    <property type="nucleotide sequence ID" value="NZ_CP021323.1"/>
</dbReference>
<dbReference type="KEGG" id="kus:B9G99_09320"/>
<dbReference type="GO" id="GO:0051537">
    <property type="term" value="F:2 iron, 2 sulfur cluster binding"/>
    <property type="evidence" value="ECO:0007669"/>
    <property type="project" value="InterPro"/>
</dbReference>
<dbReference type="GO" id="GO:0005506">
    <property type="term" value="F:iron ion binding"/>
    <property type="evidence" value="ECO:0007669"/>
    <property type="project" value="InterPro"/>
</dbReference>
<dbReference type="InterPro" id="IPR002888">
    <property type="entry name" value="2Fe-2S-bd"/>
</dbReference>
<dbReference type="InterPro" id="IPR016167">
    <property type="entry name" value="FAD-bd_PCMH_sub1"/>
</dbReference>
<dbReference type="SUPFAM" id="SSF55447">
    <property type="entry name" value="CO dehydrogenase flavoprotein C-terminal domain-like"/>
    <property type="match status" value="1"/>
</dbReference>
<keyword evidence="1" id="KW-0285">Flavoprotein</keyword>
<dbReference type="Gene3D" id="1.10.150.120">
    <property type="entry name" value="[2Fe-2S]-binding domain"/>
    <property type="match status" value="1"/>
</dbReference>
<dbReference type="Proteomes" id="UP000250025">
    <property type="component" value="Chromosome"/>
</dbReference>
<dbReference type="InterPro" id="IPR036010">
    <property type="entry name" value="2Fe-2S_ferredoxin-like_sf"/>
</dbReference>
<name>A0A2Z2HC54_9GAMM</name>
<dbReference type="InterPro" id="IPR016169">
    <property type="entry name" value="FAD-bd_PCMH_sub2"/>
</dbReference>
<dbReference type="InterPro" id="IPR005107">
    <property type="entry name" value="CO_DH_flav_C"/>
</dbReference>
<sequence length="475" mass="51566">MLSLTLNGQRHCLNDLPAATTALSLLRGHLGACGTKEGCASGDCGACTIAIGTRNDRGELHYHSANACILPAHQLHGCHVLTVEGLARKESLHPVQQAMIEHHGSQCGFCTSGIVMSLFCLDNERRRLGMNGPPDDDTIDAALGGNLCRCTGYRAIRDAARAMHTLPRPTMDEPDDLPPASGAITNGFHHPESRHALIEILTQHPRARLIAGGTDLMLEHTLALKPLPELIDLSGVAELAHIDEQADGWWIGAGVTYHRLAPLLADHYPAFHALLERLGSLQIRHRATLAGNIANASPIGDTPPILMALGARLRLDGAQGMRELPIDDFFTGYRSTALNEGEYLDAVYLPRLQDREQLLAWKISKRRDDDISAVMLALRISMGEEGQLNDVRVACGGMAATPKRARHVEAALEGQVLNDETLDNACRALAEDFSPIDDVRASRDYRLAAVAGLLARARHRLTSRHDAIPMTLEEI</sequence>
<dbReference type="Pfam" id="PF00941">
    <property type="entry name" value="FAD_binding_5"/>
    <property type="match status" value="1"/>
</dbReference>
<proteinExistence type="predicted"/>
<gene>
    <name evidence="6" type="ORF">B9G99_09320</name>
</gene>
<dbReference type="InterPro" id="IPR002346">
    <property type="entry name" value="Mopterin_DH_FAD-bd"/>
</dbReference>
<dbReference type="NCBIfam" id="TIGR02963">
    <property type="entry name" value="xanthine_xdhA"/>
    <property type="match status" value="1"/>
</dbReference>
<evidence type="ECO:0000256" key="1">
    <source>
        <dbReference type="ARBA" id="ARBA00022630"/>
    </source>
</evidence>
<evidence type="ECO:0000259" key="5">
    <source>
        <dbReference type="PROSITE" id="PS51387"/>
    </source>
</evidence>
<dbReference type="GO" id="GO:0004854">
    <property type="term" value="F:xanthine dehydrogenase activity"/>
    <property type="evidence" value="ECO:0007669"/>
    <property type="project" value="InterPro"/>
</dbReference>
<dbReference type="SUPFAM" id="SSF47741">
    <property type="entry name" value="CO dehydrogenase ISP C-domain like"/>
    <property type="match status" value="1"/>
</dbReference>
<dbReference type="InterPro" id="IPR036318">
    <property type="entry name" value="FAD-bd_PCMH-like_sf"/>
</dbReference>
<dbReference type="InterPro" id="IPR006058">
    <property type="entry name" value="2Fe2S_fd_BS"/>
</dbReference>
<dbReference type="Gene3D" id="3.30.390.50">
    <property type="entry name" value="CO dehydrogenase flavoprotein, C-terminal domain"/>
    <property type="match status" value="1"/>
</dbReference>
<dbReference type="SUPFAM" id="SSF54292">
    <property type="entry name" value="2Fe-2S ferredoxin-like"/>
    <property type="match status" value="1"/>
</dbReference>
<dbReference type="PANTHER" id="PTHR45444">
    <property type="entry name" value="XANTHINE DEHYDROGENASE"/>
    <property type="match status" value="1"/>
</dbReference>
<evidence type="ECO:0000256" key="2">
    <source>
        <dbReference type="ARBA" id="ARBA00022723"/>
    </source>
</evidence>
<dbReference type="GO" id="GO:0071949">
    <property type="term" value="F:FAD binding"/>
    <property type="evidence" value="ECO:0007669"/>
    <property type="project" value="InterPro"/>
</dbReference>
<dbReference type="InterPro" id="IPR036884">
    <property type="entry name" value="2Fe-2S-bd_dom_sf"/>
</dbReference>
<evidence type="ECO:0000313" key="7">
    <source>
        <dbReference type="Proteomes" id="UP000250025"/>
    </source>
</evidence>
<dbReference type="InterPro" id="IPR014307">
    <property type="entry name" value="Xanthine_DH_ssu"/>
</dbReference>
<keyword evidence="3" id="KW-0274">FAD</keyword>
<dbReference type="SUPFAM" id="SSF56176">
    <property type="entry name" value="FAD-binding/transporter-associated domain-like"/>
    <property type="match status" value="1"/>
</dbReference>
<keyword evidence="2" id="KW-0479">Metal-binding</keyword>
<dbReference type="Gene3D" id="3.30.465.10">
    <property type="match status" value="1"/>
</dbReference>
<dbReference type="OrthoDB" id="9775084at2"/>
<dbReference type="PIRSF" id="PIRSF036557">
    <property type="entry name" value="XdhA_RC"/>
    <property type="match status" value="1"/>
</dbReference>
<dbReference type="PROSITE" id="PS00197">
    <property type="entry name" value="2FE2S_FER_1"/>
    <property type="match status" value="1"/>
</dbReference>
<dbReference type="EMBL" id="CP021323">
    <property type="protein sequence ID" value="ARS53060.1"/>
    <property type="molecule type" value="Genomic_DNA"/>
</dbReference>
<organism evidence="6 7">
    <name type="scientific">Kushneria konosiri</name>
    <dbReference type="NCBI Taxonomy" id="698828"/>
    <lineage>
        <taxon>Bacteria</taxon>
        <taxon>Pseudomonadati</taxon>
        <taxon>Pseudomonadota</taxon>
        <taxon>Gammaproteobacteria</taxon>
        <taxon>Oceanospirillales</taxon>
        <taxon>Halomonadaceae</taxon>
        <taxon>Kushneria</taxon>
    </lineage>
</organism>
<dbReference type="PANTHER" id="PTHR45444:SF3">
    <property type="entry name" value="XANTHINE DEHYDROGENASE"/>
    <property type="match status" value="1"/>
</dbReference>
<protein>
    <submittedName>
        <fullName evidence="6">Xanthine dehydrogenase small subunit</fullName>
    </submittedName>
</protein>
<dbReference type="InterPro" id="IPR016208">
    <property type="entry name" value="Ald_Oxase/xanthine_DH-like"/>
</dbReference>
<keyword evidence="4" id="KW-0408">Iron</keyword>
<dbReference type="Gene3D" id="3.10.20.30">
    <property type="match status" value="1"/>
</dbReference>
<evidence type="ECO:0000256" key="3">
    <source>
        <dbReference type="ARBA" id="ARBA00022827"/>
    </source>
</evidence>
<dbReference type="AlphaFoldDB" id="A0A2Z2HC54"/>
<reference evidence="6 7" key="1">
    <citation type="journal article" date="2017" name="Int. J. Syst. Evol. Microbiol.">
        <title>Kushneria konosiri sp. nov., isolated from the Korean salt-fermented seafood Daemi-jeot.</title>
        <authorList>
            <person name="Yun J.H."/>
            <person name="Park S.K."/>
            <person name="Lee J.Y."/>
            <person name="Jung M.J."/>
            <person name="Bae J.W."/>
        </authorList>
    </citation>
    <scope>NUCLEOTIDE SEQUENCE [LARGE SCALE GENOMIC DNA]</scope>
    <source>
        <strain evidence="6 7">X49</strain>
    </source>
</reference>
<dbReference type="Pfam" id="PF03450">
    <property type="entry name" value="CO_deh_flav_C"/>
    <property type="match status" value="1"/>
</dbReference>
<accession>A0A2Z2HC54</accession>
<evidence type="ECO:0000313" key="6">
    <source>
        <dbReference type="EMBL" id="ARS53060.1"/>
    </source>
</evidence>
<dbReference type="SMART" id="SM01092">
    <property type="entry name" value="CO_deh_flav_C"/>
    <property type="match status" value="1"/>
</dbReference>
<dbReference type="InterPro" id="IPR012175">
    <property type="entry name" value="Xanth_DH_ssu_bac"/>
</dbReference>
<dbReference type="InterPro" id="IPR036683">
    <property type="entry name" value="CO_DH_flav_C_dom_sf"/>
</dbReference>